<evidence type="ECO:0000256" key="1">
    <source>
        <dbReference type="ARBA" id="ARBA00005775"/>
    </source>
</evidence>
<dbReference type="Pfam" id="PF02854">
    <property type="entry name" value="MIF4G"/>
    <property type="match status" value="1"/>
</dbReference>
<feature type="compositionally biased region" description="Low complexity" evidence="4">
    <location>
        <begin position="238"/>
        <end position="254"/>
    </location>
</feature>
<feature type="compositionally biased region" description="Low complexity" evidence="4">
    <location>
        <begin position="91"/>
        <end position="100"/>
    </location>
</feature>
<dbReference type="OMA" id="KCVIQDT"/>
<proteinExistence type="inferred from homology"/>
<comment type="similarity">
    <text evidence="1">Belongs to the eukaryotic initiation factor 4G family.</text>
</comment>
<dbReference type="SUPFAM" id="SSF48371">
    <property type="entry name" value="ARM repeat"/>
    <property type="match status" value="1"/>
</dbReference>
<dbReference type="Proteomes" id="UP000018050">
    <property type="component" value="Unassembled WGS sequence"/>
</dbReference>
<protein>
    <submittedName>
        <fullName evidence="6">Eukaryotic translation intiation factor, putative</fullName>
    </submittedName>
</protein>
<evidence type="ECO:0000313" key="7">
    <source>
        <dbReference type="Proteomes" id="UP000018050"/>
    </source>
</evidence>
<dbReference type="AlphaFoldDB" id="U6GI35"/>
<reference evidence="6" key="2">
    <citation type="submission" date="2013-10" db="EMBL/GenBank/DDBJ databases">
        <authorList>
            <person name="Aslett M."/>
        </authorList>
    </citation>
    <scope>NUCLEOTIDE SEQUENCE [LARGE SCALE GENOMIC DNA]</scope>
    <source>
        <strain evidence="6">Houghton</strain>
    </source>
</reference>
<dbReference type="GO" id="GO:0003729">
    <property type="term" value="F:mRNA binding"/>
    <property type="evidence" value="ECO:0007669"/>
    <property type="project" value="TreeGrafter"/>
</dbReference>
<feature type="region of interest" description="Disordered" evidence="4">
    <location>
        <begin position="33"/>
        <end position="125"/>
    </location>
</feature>
<dbReference type="GO" id="GO:0016281">
    <property type="term" value="C:eukaryotic translation initiation factor 4F complex"/>
    <property type="evidence" value="ECO:0007669"/>
    <property type="project" value="TreeGrafter"/>
</dbReference>
<dbReference type="GO" id="GO:0003743">
    <property type="term" value="F:translation initiation factor activity"/>
    <property type="evidence" value="ECO:0007669"/>
    <property type="project" value="UniProtKB-KW"/>
</dbReference>
<keyword evidence="3" id="KW-0648">Protein biosynthesis</keyword>
<dbReference type="PANTHER" id="PTHR23253">
    <property type="entry name" value="EUKARYOTIC TRANSLATION INITIATION FACTOR 4 GAMMA"/>
    <property type="match status" value="1"/>
</dbReference>
<dbReference type="InterPro" id="IPR016024">
    <property type="entry name" value="ARM-type_fold"/>
</dbReference>
<feature type="compositionally biased region" description="Low complexity" evidence="4">
    <location>
        <begin position="209"/>
        <end position="218"/>
    </location>
</feature>
<dbReference type="VEuPathDB" id="ToxoDB:EAH_00012780"/>
<keyword evidence="7" id="KW-1185">Reference proteome</keyword>
<reference evidence="6" key="1">
    <citation type="submission" date="2013-10" db="EMBL/GenBank/DDBJ databases">
        <title>Genomic analysis of the causative agents of coccidiosis in chickens.</title>
        <authorList>
            <person name="Reid A.J."/>
            <person name="Blake D."/>
            <person name="Billington K."/>
            <person name="Browne H."/>
            <person name="Dunn M."/>
            <person name="Hung S."/>
            <person name="Kawahara F."/>
            <person name="Miranda-Saavedra D."/>
            <person name="Mourier T."/>
            <person name="Nagra H."/>
            <person name="Otto T.D."/>
            <person name="Rawlings N."/>
            <person name="Sanchez A."/>
            <person name="Sanders M."/>
            <person name="Subramaniam C."/>
            <person name="Tay Y."/>
            <person name="Dear P."/>
            <person name="Doerig C."/>
            <person name="Gruber A."/>
            <person name="Parkinson J."/>
            <person name="Shirley M."/>
            <person name="Wan K.L."/>
            <person name="Berriman M."/>
            <person name="Tomley F."/>
            <person name="Pain A."/>
        </authorList>
    </citation>
    <scope>NUCLEOTIDE SEQUENCE [LARGE SCALE GENOMIC DNA]</scope>
    <source>
        <strain evidence="6">Houghton</strain>
    </source>
</reference>
<dbReference type="RefSeq" id="XP_013250035.1">
    <property type="nucleotide sequence ID" value="XM_013394581.1"/>
</dbReference>
<evidence type="ECO:0000313" key="6">
    <source>
        <dbReference type="EMBL" id="CDI79921.1"/>
    </source>
</evidence>
<dbReference type="SMART" id="SM00543">
    <property type="entry name" value="MIF4G"/>
    <property type="match status" value="1"/>
</dbReference>
<accession>U6GI35</accession>
<feature type="compositionally biased region" description="Basic and acidic residues" evidence="4">
    <location>
        <begin position="50"/>
        <end position="80"/>
    </location>
</feature>
<dbReference type="InterPro" id="IPR003890">
    <property type="entry name" value="MIF4G-like_typ-3"/>
</dbReference>
<dbReference type="PANTHER" id="PTHR23253:SF9">
    <property type="entry name" value="EUKARYOTIC TRANSLATION INITIATION FACTOR 4 GAMMA 2"/>
    <property type="match status" value="1"/>
</dbReference>
<dbReference type="EMBL" id="HG671106">
    <property type="protein sequence ID" value="CDI79921.1"/>
    <property type="molecule type" value="Genomic_DNA"/>
</dbReference>
<evidence type="ECO:0000256" key="3">
    <source>
        <dbReference type="ARBA" id="ARBA00022917"/>
    </source>
</evidence>
<organism evidence="6 7">
    <name type="scientific">Eimeria acervulina</name>
    <name type="common">Coccidian parasite</name>
    <dbReference type="NCBI Taxonomy" id="5801"/>
    <lineage>
        <taxon>Eukaryota</taxon>
        <taxon>Sar</taxon>
        <taxon>Alveolata</taxon>
        <taxon>Apicomplexa</taxon>
        <taxon>Conoidasida</taxon>
        <taxon>Coccidia</taxon>
        <taxon>Eucoccidiorida</taxon>
        <taxon>Eimeriorina</taxon>
        <taxon>Eimeriidae</taxon>
        <taxon>Eimeria</taxon>
    </lineage>
</organism>
<evidence type="ECO:0000256" key="2">
    <source>
        <dbReference type="ARBA" id="ARBA00022540"/>
    </source>
</evidence>
<sequence>MTVGESGKPFFGRQLIIAASRRMSDCREFDAKAHANDKASKQQNFEGETMTDREGHRFGGLSWRREGIDSDMRPPGKRGDNSVAGWAAANSSSSSSSSSSNGNEYNRRAPPAAHGSFASDTRGFDAFRTGGMQKIDHRSTLPHIPASQANAAAGATAAAAPATAPVNYHQQQRRGHTAAPVSRGSFAVLRQPAVHAAHAEGPVSPSSNRAATAAAPNRRGAEAQQSPRGFAAFRRGDSSSNSSSNSSSSSSSSNRAAHGNNWTSSAGSPEGAGESRAPAAAAAPTAAAAATTAEGVQLWRPRRVLTREEEVNRNVKSLLNKLTIEKFKVIAEKLAQTLEQSLQNPTEIRIQVDAIIDKAVTEPDWSEIYACVCLCLKAFLFVCALTVYVQLLQWRSVAAEGDPDTIRRTPFMLGLLTRIQEEFEAMPAALQHEVHGESEEMQQEATRIKRRVLGVVKLIGELFHRKLLGFKIVNDVVVELVMRSEEPDEYLVECFLQLISTVGFFIDQNPKMKVVLDSWFGRLKELQTKNYSKRLKCVIQDTFDMRRADWRKKIHRERAKALNELHDQLETEEVLGGAVHAAQYGNIVVVGERTNLNGEYLDYLKQQEEQYQERVAKRIAAAQAAAACKQEGA</sequence>
<keyword evidence="2" id="KW-0396">Initiation factor</keyword>
<evidence type="ECO:0000259" key="5">
    <source>
        <dbReference type="SMART" id="SM00543"/>
    </source>
</evidence>
<name>U6GI35_EIMAC</name>
<feature type="compositionally biased region" description="Low complexity" evidence="4">
    <location>
        <begin position="264"/>
        <end position="287"/>
    </location>
</feature>
<feature type="region of interest" description="Disordered" evidence="4">
    <location>
        <begin position="196"/>
        <end position="287"/>
    </location>
</feature>
<dbReference type="Gene3D" id="1.25.40.180">
    <property type="match status" value="1"/>
</dbReference>
<gene>
    <name evidence="6" type="ORF">EAH_00012780</name>
</gene>
<dbReference type="GeneID" id="25269348"/>
<evidence type="ECO:0000256" key="4">
    <source>
        <dbReference type="SAM" id="MobiDB-lite"/>
    </source>
</evidence>
<dbReference type="OrthoDB" id="347287at2759"/>
<feature type="domain" description="MIF4G" evidence="5">
    <location>
        <begin position="312"/>
        <end position="549"/>
    </location>
</feature>